<dbReference type="RefSeq" id="WP_271089776.1">
    <property type="nucleotide sequence ID" value="NZ_JAPJZH010000006.1"/>
</dbReference>
<accession>A0ABT4VMX7</accession>
<dbReference type="Proteomes" id="UP001148313">
    <property type="component" value="Unassembled WGS sequence"/>
</dbReference>
<evidence type="ECO:0000313" key="1">
    <source>
        <dbReference type="EMBL" id="MDA4846058.1"/>
    </source>
</evidence>
<sequence length="273" mass="31620">MGANAFEDRVTFHAENQVMEVDFSNMTFDVSSKVHNAYDAIDRKLHETGKKWFFLVNYQNCRIMSEAWIAFAHRGKMVNLAYSLGSARYAATGDTSDEILESARQEKFDPNLFRTRDDALAYLAQLRSEIPDDEFEQRLVPSLPKETRQISERVIFHPDLQIMEVDFSDCVFARSADVNAFYDEIDRQISATNQKWYFMVNYKGTEILPDAWHSWAVRGERLNISYSLGTVRFDPNEKTRAEIEERALTDDFNPNIVATREEALARIEEVKQG</sequence>
<gene>
    <name evidence="1" type="ORF">OOZ53_11905</name>
</gene>
<evidence type="ECO:0000313" key="2">
    <source>
        <dbReference type="Proteomes" id="UP001148313"/>
    </source>
</evidence>
<organism evidence="1 2">
    <name type="scientific">Hoeflea poritis</name>
    <dbReference type="NCBI Taxonomy" id="2993659"/>
    <lineage>
        <taxon>Bacteria</taxon>
        <taxon>Pseudomonadati</taxon>
        <taxon>Pseudomonadota</taxon>
        <taxon>Alphaproteobacteria</taxon>
        <taxon>Hyphomicrobiales</taxon>
        <taxon>Rhizobiaceae</taxon>
        <taxon>Hoeflea</taxon>
    </lineage>
</organism>
<name>A0ABT4VMX7_9HYPH</name>
<protein>
    <submittedName>
        <fullName evidence="1">Uncharacterized protein</fullName>
    </submittedName>
</protein>
<reference evidence="1" key="1">
    <citation type="submission" date="2022-11" db="EMBL/GenBank/DDBJ databases">
        <title>Hoeflea poritis sp. nov., isolated from scleractinian coral Porites lutea.</title>
        <authorList>
            <person name="Zhang G."/>
            <person name="Wei Q."/>
            <person name="Cai L."/>
        </authorList>
    </citation>
    <scope>NUCLEOTIDE SEQUENCE</scope>
    <source>
        <strain evidence="1">E7-10</strain>
    </source>
</reference>
<comment type="caution">
    <text evidence="1">The sequence shown here is derived from an EMBL/GenBank/DDBJ whole genome shotgun (WGS) entry which is preliminary data.</text>
</comment>
<dbReference type="EMBL" id="JAPJZH010000006">
    <property type="protein sequence ID" value="MDA4846058.1"/>
    <property type="molecule type" value="Genomic_DNA"/>
</dbReference>
<keyword evidence="2" id="KW-1185">Reference proteome</keyword>
<proteinExistence type="predicted"/>